<dbReference type="Pfam" id="PF00381">
    <property type="entry name" value="PTS-HPr"/>
    <property type="match status" value="1"/>
</dbReference>
<dbReference type="GO" id="GO:0009401">
    <property type="term" value="P:phosphoenolpyruvate-dependent sugar phosphotransferase system"/>
    <property type="evidence" value="ECO:0007669"/>
    <property type="project" value="UniProtKB-KW"/>
</dbReference>
<keyword evidence="3" id="KW-0598">Phosphotransferase system</keyword>
<reference evidence="5 6" key="1">
    <citation type="submission" date="2017-02" db="EMBL/GenBank/DDBJ databases">
        <authorList>
            <person name="Peterson S.W."/>
        </authorList>
    </citation>
    <scope>NUCLEOTIDE SEQUENCE [LARGE SCALE GENOMIC DNA]</scope>
    <source>
        <strain evidence="5 6">M1</strain>
    </source>
</reference>
<sequence length="88" mass="9614">MKKLTVVVNSKSGLHARPAGMFVKTANKFKSNIIVKKEDKAINGKSIICVLGIAASNGEELEIIADGHDEIEAIDEIKVLFNEKLIHE</sequence>
<dbReference type="Proteomes" id="UP000190285">
    <property type="component" value="Unassembled WGS sequence"/>
</dbReference>
<dbReference type="PANTHER" id="PTHR33705:SF2">
    <property type="entry name" value="PHOSPHOCARRIER PROTEIN NPR"/>
    <property type="match status" value="1"/>
</dbReference>
<protein>
    <submittedName>
        <fullName evidence="5">Phosphocarrier protein</fullName>
    </submittedName>
</protein>
<dbReference type="AlphaFoldDB" id="A0A1T5IE68"/>
<evidence type="ECO:0000313" key="5">
    <source>
        <dbReference type="EMBL" id="SKC37370.1"/>
    </source>
</evidence>
<dbReference type="RefSeq" id="WP_079488757.1">
    <property type="nucleotide sequence ID" value="NZ_FUZT01000001.1"/>
</dbReference>
<dbReference type="PRINTS" id="PR00107">
    <property type="entry name" value="PHOSPHOCPHPR"/>
</dbReference>
<evidence type="ECO:0000256" key="1">
    <source>
        <dbReference type="ARBA" id="ARBA00004496"/>
    </source>
</evidence>
<evidence type="ECO:0000259" key="4">
    <source>
        <dbReference type="PROSITE" id="PS51350"/>
    </source>
</evidence>
<dbReference type="SUPFAM" id="SSF55594">
    <property type="entry name" value="HPr-like"/>
    <property type="match status" value="1"/>
</dbReference>
<dbReference type="EMBL" id="FUZT01000001">
    <property type="protein sequence ID" value="SKC37370.1"/>
    <property type="molecule type" value="Genomic_DNA"/>
</dbReference>
<dbReference type="PANTHER" id="PTHR33705">
    <property type="entry name" value="PHOSPHOCARRIER PROTEIN HPR"/>
    <property type="match status" value="1"/>
</dbReference>
<dbReference type="STRING" id="36842.SAMN02194393_00272"/>
<comment type="subcellular location">
    <subcellularLocation>
        <location evidence="1">Cytoplasm</location>
    </subcellularLocation>
</comment>
<dbReference type="InterPro" id="IPR050399">
    <property type="entry name" value="HPr"/>
</dbReference>
<proteinExistence type="predicted"/>
<dbReference type="CDD" id="cd00367">
    <property type="entry name" value="PTS-HPr_like"/>
    <property type="match status" value="1"/>
</dbReference>
<evidence type="ECO:0000313" key="6">
    <source>
        <dbReference type="Proteomes" id="UP000190285"/>
    </source>
</evidence>
<feature type="domain" description="HPr" evidence="4">
    <location>
        <begin position="1"/>
        <end position="88"/>
    </location>
</feature>
<dbReference type="OrthoDB" id="9809047at2"/>
<dbReference type="InterPro" id="IPR002114">
    <property type="entry name" value="PTS_HPr_Ser_P_site"/>
</dbReference>
<organism evidence="5 6">
    <name type="scientific">Maledivibacter halophilus</name>
    <dbReference type="NCBI Taxonomy" id="36842"/>
    <lineage>
        <taxon>Bacteria</taxon>
        <taxon>Bacillati</taxon>
        <taxon>Bacillota</taxon>
        <taxon>Clostridia</taxon>
        <taxon>Peptostreptococcales</taxon>
        <taxon>Caminicellaceae</taxon>
        <taxon>Maledivibacter</taxon>
    </lineage>
</organism>
<dbReference type="GO" id="GO:0005737">
    <property type="term" value="C:cytoplasm"/>
    <property type="evidence" value="ECO:0007669"/>
    <property type="project" value="UniProtKB-SubCell"/>
</dbReference>
<accession>A0A1T5IE68</accession>
<name>A0A1T5IE68_9FIRM</name>
<keyword evidence="2" id="KW-0963">Cytoplasm</keyword>
<dbReference type="PROSITE" id="PS51350">
    <property type="entry name" value="PTS_HPR_DOM"/>
    <property type="match status" value="1"/>
</dbReference>
<dbReference type="PROSITE" id="PS00589">
    <property type="entry name" value="PTS_HPR_SER"/>
    <property type="match status" value="1"/>
</dbReference>
<dbReference type="InterPro" id="IPR000032">
    <property type="entry name" value="HPr-like"/>
</dbReference>
<dbReference type="InterPro" id="IPR035895">
    <property type="entry name" value="HPr-like_sf"/>
</dbReference>
<gene>
    <name evidence="5" type="ORF">SAMN02194393_00272</name>
</gene>
<evidence type="ECO:0000256" key="3">
    <source>
        <dbReference type="ARBA" id="ARBA00022683"/>
    </source>
</evidence>
<dbReference type="NCBIfam" id="TIGR01003">
    <property type="entry name" value="PTS_HPr_family"/>
    <property type="match status" value="1"/>
</dbReference>
<evidence type="ECO:0000256" key="2">
    <source>
        <dbReference type="ARBA" id="ARBA00022490"/>
    </source>
</evidence>
<dbReference type="Gene3D" id="3.30.1340.10">
    <property type="entry name" value="HPr-like"/>
    <property type="match status" value="1"/>
</dbReference>
<keyword evidence="6" id="KW-1185">Reference proteome</keyword>